<comment type="caution">
    <text evidence="2">The sequence shown here is derived from an EMBL/GenBank/DDBJ whole genome shotgun (WGS) entry which is preliminary data.</text>
</comment>
<sequence length="331" mass="34958">MAGGATVPDPAGIHTLRDLADAFTRLRRRAARKGQVQLSVRDLATRVQRAPSTLDPYLRGVRLCPADVYEGILRELGVHPQHLRPWLDAWERIADGATARPAAPVTADRSAILPYSETFPYRIRGASTGITLVTGDIRRVTFADVWVNSENTEMRMSRFEENSISAIIRFEGALRDGTGRVVEDVVADALERAVADRRPVPAGAAVITGPGGLAAGRGVRHIVHVAAVRGEPGEGYRPVADIGGCVTNALLATEGLDGVATILFPLLGAGAAGAAAGPTAQTMIGAMLDHVAGGRHSRLRTIYLLASTADERDDCRRVMDGTPLLSAGAAA</sequence>
<dbReference type="Proteomes" id="UP001241758">
    <property type="component" value="Unassembled WGS sequence"/>
</dbReference>
<gene>
    <name evidence="2" type="ORF">QLQ12_16790</name>
</gene>
<dbReference type="Gene3D" id="3.40.220.10">
    <property type="entry name" value="Leucine Aminopeptidase, subunit E, domain 1"/>
    <property type="match status" value="1"/>
</dbReference>
<feature type="domain" description="Macro" evidence="1">
    <location>
        <begin position="117"/>
        <end position="331"/>
    </location>
</feature>
<proteinExistence type="predicted"/>
<dbReference type="InterPro" id="IPR002589">
    <property type="entry name" value="Macro_dom"/>
</dbReference>
<evidence type="ECO:0000313" key="2">
    <source>
        <dbReference type="EMBL" id="MDI6100264.1"/>
    </source>
</evidence>
<accession>A0ABT6WKL1</accession>
<evidence type="ECO:0000259" key="1">
    <source>
        <dbReference type="PROSITE" id="PS51154"/>
    </source>
</evidence>
<dbReference type="EMBL" id="JASCTH010000010">
    <property type="protein sequence ID" value="MDI6100264.1"/>
    <property type="molecule type" value="Genomic_DNA"/>
</dbReference>
<dbReference type="RefSeq" id="WP_282760946.1">
    <property type="nucleotide sequence ID" value="NZ_JASCTH010000010.1"/>
</dbReference>
<reference evidence="2 3" key="1">
    <citation type="submission" date="2023-05" db="EMBL/GenBank/DDBJ databases">
        <title>Actinoplanes sp. NEAU-A12 genome sequencing.</title>
        <authorList>
            <person name="Wang Z.-S."/>
        </authorList>
    </citation>
    <scope>NUCLEOTIDE SEQUENCE [LARGE SCALE GENOMIC DNA]</scope>
    <source>
        <strain evidence="2 3">NEAU-A12</strain>
    </source>
</reference>
<organism evidence="2 3">
    <name type="scientific">Actinoplanes sandaracinus</name>
    <dbReference type="NCBI Taxonomy" id="3045177"/>
    <lineage>
        <taxon>Bacteria</taxon>
        <taxon>Bacillati</taxon>
        <taxon>Actinomycetota</taxon>
        <taxon>Actinomycetes</taxon>
        <taxon>Micromonosporales</taxon>
        <taxon>Micromonosporaceae</taxon>
        <taxon>Actinoplanes</taxon>
    </lineage>
</organism>
<dbReference type="SUPFAM" id="SSF52949">
    <property type="entry name" value="Macro domain-like"/>
    <property type="match status" value="1"/>
</dbReference>
<name>A0ABT6WKL1_9ACTN</name>
<protein>
    <recommendedName>
        <fullName evidence="1">Macro domain-containing protein</fullName>
    </recommendedName>
</protein>
<evidence type="ECO:0000313" key="3">
    <source>
        <dbReference type="Proteomes" id="UP001241758"/>
    </source>
</evidence>
<dbReference type="Pfam" id="PF01661">
    <property type="entry name" value="Macro"/>
    <property type="match status" value="1"/>
</dbReference>
<dbReference type="InterPro" id="IPR043472">
    <property type="entry name" value="Macro_dom-like"/>
</dbReference>
<keyword evidence="3" id="KW-1185">Reference proteome</keyword>
<dbReference type="PROSITE" id="PS51154">
    <property type="entry name" value="MACRO"/>
    <property type="match status" value="1"/>
</dbReference>